<reference evidence="1 2" key="1">
    <citation type="journal article" date="2020" name="Cell">
        <title>Large-Scale Comparative Analyses of Tick Genomes Elucidate Their Genetic Diversity and Vector Capacities.</title>
        <authorList>
            <consortium name="Tick Genome and Microbiome Consortium (TIGMIC)"/>
            <person name="Jia N."/>
            <person name="Wang J."/>
            <person name="Shi W."/>
            <person name="Du L."/>
            <person name="Sun Y."/>
            <person name="Zhan W."/>
            <person name="Jiang J.F."/>
            <person name="Wang Q."/>
            <person name="Zhang B."/>
            <person name="Ji P."/>
            <person name="Bell-Sakyi L."/>
            <person name="Cui X.M."/>
            <person name="Yuan T.T."/>
            <person name="Jiang B.G."/>
            <person name="Yang W.F."/>
            <person name="Lam T.T."/>
            <person name="Chang Q.C."/>
            <person name="Ding S.J."/>
            <person name="Wang X.J."/>
            <person name="Zhu J.G."/>
            <person name="Ruan X.D."/>
            <person name="Zhao L."/>
            <person name="Wei J.T."/>
            <person name="Ye R.Z."/>
            <person name="Que T.C."/>
            <person name="Du C.H."/>
            <person name="Zhou Y.H."/>
            <person name="Cheng J.X."/>
            <person name="Dai P.F."/>
            <person name="Guo W.B."/>
            <person name="Han X.H."/>
            <person name="Huang E.J."/>
            <person name="Li L.F."/>
            <person name="Wei W."/>
            <person name="Gao Y.C."/>
            <person name="Liu J.Z."/>
            <person name="Shao H.Z."/>
            <person name="Wang X."/>
            <person name="Wang C.C."/>
            <person name="Yang T.C."/>
            <person name="Huo Q.B."/>
            <person name="Li W."/>
            <person name="Chen H.Y."/>
            <person name="Chen S.E."/>
            <person name="Zhou L.G."/>
            <person name="Ni X.B."/>
            <person name="Tian J.H."/>
            <person name="Sheng Y."/>
            <person name="Liu T."/>
            <person name="Pan Y.S."/>
            <person name="Xia L.Y."/>
            <person name="Li J."/>
            <person name="Zhao F."/>
            <person name="Cao W.C."/>
        </authorList>
    </citation>
    <scope>NUCLEOTIDE SEQUENCE [LARGE SCALE GENOMIC DNA]</scope>
    <source>
        <strain evidence="1">Iper-2018</strain>
    </source>
</reference>
<sequence>MKLCKAAGLALDHGWAVHLGGGFHHASANQGGGFCCYADITLAVQTLRGQGRIRRAMVVDLDAHQASYSLGNGYARDFMGDQDVYIMDVYNKGIYPHDEYAKDAIRRKVEIRSGTSDEPYLKLVDENLMLALNEFSPDLVVFNAGTDILDGDMLGRLSISDQGVVRRDALVFRQVRTRDIPLVMVTSGGYQRRSARVIAESILHLCKKRLLYLEEPPSRASASEVAHQ</sequence>
<dbReference type="EMBL" id="JABSTQ010005656">
    <property type="protein sequence ID" value="KAG0438841.1"/>
    <property type="molecule type" value="Genomic_DNA"/>
</dbReference>
<evidence type="ECO:0000313" key="2">
    <source>
        <dbReference type="Proteomes" id="UP000805193"/>
    </source>
</evidence>
<proteinExistence type="predicted"/>
<accession>A0AC60QQ24</accession>
<comment type="caution">
    <text evidence="1">The sequence shown here is derived from an EMBL/GenBank/DDBJ whole genome shotgun (WGS) entry which is preliminary data.</text>
</comment>
<dbReference type="Proteomes" id="UP000805193">
    <property type="component" value="Unassembled WGS sequence"/>
</dbReference>
<name>A0AC60QQ24_IXOPE</name>
<protein>
    <submittedName>
        <fullName evidence="1">Uncharacterized protein</fullName>
    </submittedName>
</protein>
<gene>
    <name evidence="1" type="ORF">HPB47_016847</name>
</gene>
<keyword evidence="2" id="KW-1185">Reference proteome</keyword>
<organism evidence="1 2">
    <name type="scientific">Ixodes persulcatus</name>
    <name type="common">Taiga tick</name>
    <dbReference type="NCBI Taxonomy" id="34615"/>
    <lineage>
        <taxon>Eukaryota</taxon>
        <taxon>Metazoa</taxon>
        <taxon>Ecdysozoa</taxon>
        <taxon>Arthropoda</taxon>
        <taxon>Chelicerata</taxon>
        <taxon>Arachnida</taxon>
        <taxon>Acari</taxon>
        <taxon>Parasitiformes</taxon>
        <taxon>Ixodida</taxon>
        <taxon>Ixodoidea</taxon>
        <taxon>Ixodidae</taxon>
        <taxon>Ixodinae</taxon>
        <taxon>Ixodes</taxon>
    </lineage>
</organism>
<evidence type="ECO:0000313" key="1">
    <source>
        <dbReference type="EMBL" id="KAG0438841.1"/>
    </source>
</evidence>